<feature type="compositionally biased region" description="Polar residues" evidence="1">
    <location>
        <begin position="326"/>
        <end position="336"/>
    </location>
</feature>
<evidence type="ECO:0000313" key="4">
    <source>
        <dbReference type="Proteomes" id="UP000242180"/>
    </source>
</evidence>
<dbReference type="OrthoDB" id="2287922at2759"/>
<proteinExistence type="predicted"/>
<evidence type="ECO:0000256" key="1">
    <source>
        <dbReference type="SAM" id="MobiDB-lite"/>
    </source>
</evidence>
<evidence type="ECO:0000256" key="2">
    <source>
        <dbReference type="SAM" id="Phobius"/>
    </source>
</evidence>
<dbReference type="InParanoid" id="A0A1X2HF01"/>
<gene>
    <name evidence="3" type="ORF">BCR43DRAFT_489934</name>
</gene>
<evidence type="ECO:0000313" key="3">
    <source>
        <dbReference type="EMBL" id="ORY97533.1"/>
    </source>
</evidence>
<sequence>METPPPEEATLFTATGTHASSAAASAAASCPCSSSSCKPFPSFSTPVIRTDSDLSFSRDACSIEQVDSIDRISHVLTNLIREANEAVHGMERERATLIRRSGSNARSSRIPRPVSMSGRTRGRDSLVASFERLDTSMALIDSLSKDLALYNEKDHSYNLQHRQHLYILLLIPFAYMLYCLFLSLSSLDVFSTSSLVTLVALAMFLALSNLVVDHASLSTRQEDPSGWQLPGAYSLAGRDDAITATTTTNTTTNTITHALPPPPPTAYQDLHNILSSRNTQHRRRSSHHYHHHHRVSITSRRSLYRKRSSPRKLQRPIVFPTDEHQSTIPSDTYSHQNRLKRSFSF</sequence>
<feature type="compositionally biased region" description="Basic residues" evidence="1">
    <location>
        <begin position="302"/>
        <end position="314"/>
    </location>
</feature>
<dbReference type="EMBL" id="MCGN01000004">
    <property type="protein sequence ID" value="ORY97533.1"/>
    <property type="molecule type" value="Genomic_DNA"/>
</dbReference>
<keyword evidence="2" id="KW-0472">Membrane</keyword>
<organism evidence="3 4">
    <name type="scientific">Syncephalastrum racemosum</name>
    <name type="common">Filamentous fungus</name>
    <dbReference type="NCBI Taxonomy" id="13706"/>
    <lineage>
        <taxon>Eukaryota</taxon>
        <taxon>Fungi</taxon>
        <taxon>Fungi incertae sedis</taxon>
        <taxon>Mucoromycota</taxon>
        <taxon>Mucoromycotina</taxon>
        <taxon>Mucoromycetes</taxon>
        <taxon>Mucorales</taxon>
        <taxon>Syncephalastraceae</taxon>
        <taxon>Syncephalastrum</taxon>
    </lineage>
</organism>
<name>A0A1X2HF01_SYNRA</name>
<dbReference type="Proteomes" id="UP000242180">
    <property type="component" value="Unassembled WGS sequence"/>
</dbReference>
<protein>
    <submittedName>
        <fullName evidence="3">Uncharacterized protein</fullName>
    </submittedName>
</protein>
<accession>A0A1X2HF01</accession>
<keyword evidence="2" id="KW-1133">Transmembrane helix</keyword>
<feature type="compositionally biased region" description="Basic residues" evidence="1">
    <location>
        <begin position="284"/>
        <end position="295"/>
    </location>
</feature>
<keyword evidence="2" id="KW-0812">Transmembrane</keyword>
<feature type="transmembrane region" description="Helical" evidence="2">
    <location>
        <begin position="165"/>
        <end position="184"/>
    </location>
</feature>
<reference evidence="3 4" key="1">
    <citation type="submission" date="2016-07" db="EMBL/GenBank/DDBJ databases">
        <title>Pervasive Adenine N6-methylation of Active Genes in Fungi.</title>
        <authorList>
            <consortium name="DOE Joint Genome Institute"/>
            <person name="Mondo S.J."/>
            <person name="Dannebaum R.O."/>
            <person name="Kuo R.C."/>
            <person name="Labutti K."/>
            <person name="Haridas S."/>
            <person name="Kuo A."/>
            <person name="Salamov A."/>
            <person name="Ahrendt S.R."/>
            <person name="Lipzen A."/>
            <person name="Sullivan W."/>
            <person name="Andreopoulos W.B."/>
            <person name="Clum A."/>
            <person name="Lindquist E."/>
            <person name="Daum C."/>
            <person name="Ramamoorthy G.K."/>
            <person name="Gryganskyi A."/>
            <person name="Culley D."/>
            <person name="Magnuson J.K."/>
            <person name="James T.Y."/>
            <person name="O'Malley M.A."/>
            <person name="Stajich J.E."/>
            <person name="Spatafora J.W."/>
            <person name="Visel A."/>
            <person name="Grigoriev I.V."/>
        </authorList>
    </citation>
    <scope>NUCLEOTIDE SEQUENCE [LARGE SCALE GENOMIC DNA]</scope>
    <source>
        <strain evidence="3 4">NRRL 2496</strain>
    </source>
</reference>
<keyword evidence="4" id="KW-1185">Reference proteome</keyword>
<feature type="transmembrane region" description="Helical" evidence="2">
    <location>
        <begin position="190"/>
        <end position="212"/>
    </location>
</feature>
<feature type="region of interest" description="Disordered" evidence="1">
    <location>
        <begin position="284"/>
        <end position="345"/>
    </location>
</feature>
<comment type="caution">
    <text evidence="3">The sequence shown here is derived from an EMBL/GenBank/DDBJ whole genome shotgun (WGS) entry which is preliminary data.</text>
</comment>
<feature type="region of interest" description="Disordered" evidence="1">
    <location>
        <begin position="100"/>
        <end position="120"/>
    </location>
</feature>
<dbReference type="AlphaFoldDB" id="A0A1X2HF01"/>